<feature type="transmembrane region" description="Helical" evidence="8">
    <location>
        <begin position="12"/>
        <end position="31"/>
    </location>
</feature>
<dbReference type="Gene3D" id="3.30.450.20">
    <property type="entry name" value="PAS domain"/>
    <property type="match status" value="1"/>
</dbReference>
<dbReference type="CDD" id="cd07302">
    <property type="entry name" value="CHD"/>
    <property type="match status" value="1"/>
</dbReference>
<evidence type="ECO:0000313" key="12">
    <source>
        <dbReference type="Proteomes" id="UP000248857"/>
    </source>
</evidence>
<comment type="subcellular location">
    <subcellularLocation>
        <location evidence="1">Membrane</location>
    </subcellularLocation>
</comment>
<evidence type="ECO:0000256" key="4">
    <source>
        <dbReference type="ARBA" id="ARBA00022989"/>
    </source>
</evidence>
<dbReference type="InterPro" id="IPR001054">
    <property type="entry name" value="A/G_cyclase"/>
</dbReference>
<dbReference type="SUPFAM" id="SSF158472">
    <property type="entry name" value="HAMP domain-like"/>
    <property type="match status" value="1"/>
</dbReference>
<sequence>MLRNLSIQSKTTLMLLAVSISSILVIALIGYESGKTALRRSIFNQLTSLREAKIQELQDLSQRTDRQIHVLSINPTLIQAAQAFKGSYNELTKASIPPQWNIAISQYYEKEFIPKLAENSQGEPNAATYQPSTPQDRYLQYQYTIKSSDFEEKVLIDNPQDGSTFSKVHQQFHPFLREYVETYELEDLFIIDPETGNVVYTTYKGTDFATNLKTGPFSESVLAKAFRKVVEEGEDQFVAFVDFEPYRPSHNDPAAIQATPVFKDGKMIAVLALQASSVELNNIMTSRARWKEVGLGDSGETYVVGPDYFMRSDSRFLTEEPEKYFAALETQGVPKSEIERIRELESTILNQEVKTEAVEAALQGQRGTRIVDDYRGIPVLSAYGPLEGDHNWVLLAEIDESEAFAPIQAFQRRVLITTVLIVLVVTLAALLLSHLFVRPIRLLNQGFDRFSKGNTDVKVEIDSKDEFHELAQSFNQMVQVLQKKTQQLQETSQENEELLLSILPGPVAQRIKKGEDKIADSFPNVTVLFADLLGFSDFAETVSADETVALLNELVSAFDEAADRHGVEKVKTIGSGYMAVSGLSVPRLDHTKRVVDFATEMVQIVQRFNQTRQTQLQARIGVNSGPVVAGIVGRSKFIYDLWGDTVNIAHHMQTEGQGDSIQVTASIHDQLKDFYEFRHVNETSLGKKEGLETWLIKV</sequence>
<feature type="domain" description="HAMP" evidence="10">
    <location>
        <begin position="434"/>
        <end position="486"/>
    </location>
</feature>
<dbReference type="EC" id="4.6.1.1" evidence="11"/>
<dbReference type="SMART" id="SM00044">
    <property type="entry name" value="CYCc"/>
    <property type="match status" value="1"/>
</dbReference>
<feature type="coiled-coil region" evidence="7">
    <location>
        <begin position="471"/>
        <end position="501"/>
    </location>
</feature>
<evidence type="ECO:0000256" key="8">
    <source>
        <dbReference type="SAM" id="Phobius"/>
    </source>
</evidence>
<keyword evidence="5 8" id="KW-0472">Membrane</keyword>
<evidence type="ECO:0000256" key="3">
    <source>
        <dbReference type="ARBA" id="ARBA00022741"/>
    </source>
</evidence>
<dbReference type="CDD" id="cd06225">
    <property type="entry name" value="HAMP"/>
    <property type="match status" value="1"/>
</dbReference>
<dbReference type="InterPro" id="IPR050401">
    <property type="entry name" value="Cyclic_nucleotide_synthase"/>
</dbReference>
<evidence type="ECO:0000256" key="7">
    <source>
        <dbReference type="SAM" id="Coils"/>
    </source>
</evidence>
<keyword evidence="6 11" id="KW-0456">Lyase</keyword>
<dbReference type="InterPro" id="IPR029787">
    <property type="entry name" value="Nucleotide_cyclase"/>
</dbReference>
<evidence type="ECO:0000313" key="11">
    <source>
        <dbReference type="EMBL" id="PZD75011.1"/>
    </source>
</evidence>
<gene>
    <name evidence="11" type="primary">cya_2</name>
    <name evidence="11" type="ORF">C1752_00466</name>
</gene>
<dbReference type="Gene3D" id="3.30.70.1230">
    <property type="entry name" value="Nucleotide cyclase"/>
    <property type="match status" value="1"/>
</dbReference>
<dbReference type="Proteomes" id="UP000248857">
    <property type="component" value="Unassembled WGS sequence"/>
</dbReference>
<dbReference type="Pfam" id="PF00211">
    <property type="entry name" value="Guanylate_cyc"/>
    <property type="match status" value="1"/>
</dbReference>
<dbReference type="PROSITE" id="PS50885">
    <property type="entry name" value="HAMP"/>
    <property type="match status" value="1"/>
</dbReference>
<reference evidence="11 12" key="1">
    <citation type="journal article" date="2018" name="Sci. Rep.">
        <title>A novel species of the marine cyanobacterium Acaryochloris with a unique pigment content and lifestyle.</title>
        <authorList>
            <person name="Partensky F."/>
            <person name="Six C."/>
            <person name="Ratin M."/>
            <person name="Garczarek L."/>
            <person name="Vaulot D."/>
            <person name="Probert I."/>
            <person name="Calteau A."/>
            <person name="Gourvil P."/>
            <person name="Marie D."/>
            <person name="Grebert T."/>
            <person name="Bouchier C."/>
            <person name="Le Panse S."/>
            <person name="Gachenot M."/>
            <person name="Rodriguez F."/>
            <person name="Garrido J.L."/>
        </authorList>
    </citation>
    <scope>NUCLEOTIDE SEQUENCE [LARGE SCALE GENOMIC DNA]</scope>
    <source>
        <strain evidence="11 12">RCC1774</strain>
    </source>
</reference>
<protein>
    <submittedName>
        <fullName evidence="11">Adenylate cyclase</fullName>
        <ecNumber evidence="11">4.6.1.1</ecNumber>
    </submittedName>
</protein>
<keyword evidence="2 8" id="KW-0812">Transmembrane</keyword>
<dbReference type="SMART" id="SM00304">
    <property type="entry name" value="HAMP"/>
    <property type="match status" value="1"/>
</dbReference>
<dbReference type="EMBL" id="PQWO01000001">
    <property type="protein sequence ID" value="PZD75011.1"/>
    <property type="molecule type" value="Genomic_DNA"/>
</dbReference>
<accession>A0A2W1K4Y8</accession>
<dbReference type="OrthoDB" id="315417at2"/>
<dbReference type="Pfam" id="PF00672">
    <property type="entry name" value="HAMP"/>
    <property type="match status" value="1"/>
</dbReference>
<evidence type="ECO:0000259" key="10">
    <source>
        <dbReference type="PROSITE" id="PS50885"/>
    </source>
</evidence>
<dbReference type="PANTHER" id="PTHR11920:SF335">
    <property type="entry name" value="GUANYLATE CYCLASE"/>
    <property type="match status" value="1"/>
</dbReference>
<dbReference type="Gene3D" id="1.10.8.500">
    <property type="entry name" value="HAMP domain in histidine kinase"/>
    <property type="match status" value="1"/>
</dbReference>
<keyword evidence="12" id="KW-1185">Reference proteome</keyword>
<evidence type="ECO:0000256" key="5">
    <source>
        <dbReference type="ARBA" id="ARBA00023136"/>
    </source>
</evidence>
<dbReference type="GO" id="GO:0016020">
    <property type="term" value="C:membrane"/>
    <property type="evidence" value="ECO:0007669"/>
    <property type="project" value="UniProtKB-SubCell"/>
</dbReference>
<dbReference type="PANTHER" id="PTHR11920">
    <property type="entry name" value="GUANYLYL CYCLASE"/>
    <property type="match status" value="1"/>
</dbReference>
<evidence type="ECO:0000259" key="9">
    <source>
        <dbReference type="PROSITE" id="PS50125"/>
    </source>
</evidence>
<evidence type="ECO:0000256" key="2">
    <source>
        <dbReference type="ARBA" id="ARBA00022692"/>
    </source>
</evidence>
<dbReference type="SUPFAM" id="SSF55073">
    <property type="entry name" value="Nucleotide cyclase"/>
    <property type="match status" value="1"/>
</dbReference>
<dbReference type="PROSITE" id="PS50125">
    <property type="entry name" value="GUANYLATE_CYCLASE_2"/>
    <property type="match status" value="1"/>
</dbReference>
<dbReference type="GO" id="GO:0004016">
    <property type="term" value="F:adenylate cyclase activity"/>
    <property type="evidence" value="ECO:0007669"/>
    <property type="project" value="UniProtKB-EC"/>
</dbReference>
<dbReference type="GO" id="GO:0035556">
    <property type="term" value="P:intracellular signal transduction"/>
    <property type="evidence" value="ECO:0007669"/>
    <property type="project" value="InterPro"/>
</dbReference>
<keyword evidence="4 8" id="KW-1133">Transmembrane helix</keyword>
<proteinExistence type="predicted"/>
<evidence type="ECO:0000256" key="6">
    <source>
        <dbReference type="ARBA" id="ARBA00023239"/>
    </source>
</evidence>
<feature type="domain" description="Guanylate cyclase" evidence="9">
    <location>
        <begin position="526"/>
        <end position="653"/>
    </location>
</feature>
<keyword evidence="3" id="KW-0547">Nucleotide-binding</keyword>
<comment type="caution">
    <text evidence="11">The sequence shown here is derived from an EMBL/GenBank/DDBJ whole genome shotgun (WGS) entry which is preliminary data.</text>
</comment>
<name>A0A2W1K4Y8_9CYAN</name>
<feature type="transmembrane region" description="Helical" evidence="8">
    <location>
        <begin position="414"/>
        <end position="437"/>
    </location>
</feature>
<keyword evidence="7" id="KW-0175">Coiled coil</keyword>
<dbReference type="GO" id="GO:0000166">
    <property type="term" value="F:nucleotide binding"/>
    <property type="evidence" value="ECO:0007669"/>
    <property type="project" value="UniProtKB-KW"/>
</dbReference>
<organism evidence="11 12">
    <name type="scientific">Acaryochloris thomasi RCC1774</name>
    <dbReference type="NCBI Taxonomy" id="1764569"/>
    <lineage>
        <taxon>Bacteria</taxon>
        <taxon>Bacillati</taxon>
        <taxon>Cyanobacteriota</taxon>
        <taxon>Cyanophyceae</taxon>
        <taxon>Acaryochloridales</taxon>
        <taxon>Acaryochloridaceae</taxon>
        <taxon>Acaryochloris</taxon>
        <taxon>Acaryochloris thomasi</taxon>
    </lineage>
</organism>
<dbReference type="AlphaFoldDB" id="A0A2W1K4Y8"/>
<evidence type="ECO:0000256" key="1">
    <source>
        <dbReference type="ARBA" id="ARBA00004370"/>
    </source>
</evidence>
<dbReference type="InterPro" id="IPR003660">
    <property type="entry name" value="HAMP_dom"/>
</dbReference>
<dbReference type="GO" id="GO:0009190">
    <property type="term" value="P:cyclic nucleotide biosynthetic process"/>
    <property type="evidence" value="ECO:0007669"/>
    <property type="project" value="InterPro"/>
</dbReference>